<reference evidence="4 5" key="1">
    <citation type="journal article" date="2020" name="bioRxiv">
        <title>Sequence and annotation of 42 cannabis genomes reveals extensive copy number variation in cannabinoid synthesis and pathogen resistance genes.</title>
        <authorList>
            <person name="Mckernan K.J."/>
            <person name="Helbert Y."/>
            <person name="Kane L.T."/>
            <person name="Ebling H."/>
            <person name="Zhang L."/>
            <person name="Liu B."/>
            <person name="Eaton Z."/>
            <person name="Mclaughlin S."/>
            <person name="Kingan S."/>
            <person name="Baybayan P."/>
            <person name="Concepcion G."/>
            <person name="Jordan M."/>
            <person name="Riva A."/>
            <person name="Barbazuk W."/>
            <person name="Harkins T."/>
        </authorList>
    </citation>
    <scope>NUCLEOTIDE SEQUENCE [LARGE SCALE GENOMIC DNA]</scope>
    <source>
        <strain evidence="5">cv. Jamaican Lion 4</strain>
        <tissue evidence="4">Leaf</tissue>
    </source>
</reference>
<feature type="region of interest" description="Disordered" evidence="2">
    <location>
        <begin position="550"/>
        <end position="569"/>
    </location>
</feature>
<evidence type="ECO:0000256" key="2">
    <source>
        <dbReference type="SAM" id="MobiDB-lite"/>
    </source>
</evidence>
<keyword evidence="5" id="KW-1185">Reference proteome</keyword>
<feature type="domain" description="CCHC-type" evidence="3">
    <location>
        <begin position="165"/>
        <end position="178"/>
    </location>
</feature>
<dbReference type="PANTHER" id="PTHR31286">
    <property type="entry name" value="GLYCINE-RICH CELL WALL STRUCTURAL PROTEIN 1.8-LIKE"/>
    <property type="match status" value="1"/>
</dbReference>
<dbReference type="Gene3D" id="3.30.70.330">
    <property type="match status" value="1"/>
</dbReference>
<dbReference type="InterPro" id="IPR001878">
    <property type="entry name" value="Znf_CCHC"/>
</dbReference>
<feature type="compositionally biased region" description="Acidic residues" evidence="2">
    <location>
        <begin position="554"/>
        <end position="566"/>
    </location>
</feature>
<dbReference type="InterPro" id="IPR012677">
    <property type="entry name" value="Nucleotide-bd_a/b_plait_sf"/>
</dbReference>
<dbReference type="PANTHER" id="PTHR31286:SF180">
    <property type="entry name" value="OS10G0362600 PROTEIN"/>
    <property type="match status" value="1"/>
</dbReference>
<gene>
    <name evidence="4" type="ORF">G4B88_005482</name>
</gene>
<proteinExistence type="predicted"/>
<dbReference type="GO" id="GO:0008270">
    <property type="term" value="F:zinc ion binding"/>
    <property type="evidence" value="ECO:0007669"/>
    <property type="project" value="UniProtKB-KW"/>
</dbReference>
<sequence length="635" mass="68804">MELVNAPAATLKGKCITCVEASISLAPCATSLKVLSSLCLFGKVVAPMLVDADDIIEFVTKNWQKKVTVCLLAEGPVSKNCFKLGFASGEDRDWALENAPWSFKGYTFALHSWFSGIEHSQSVDILRVWVQFHNLPHEYFSIENGTLLGGKKWIQCKYEKIGIFCYFCGRLGHQRRGCSLSSPVMVEAVDGATYPMFGPWLSTVSRFHDVFSGAASQAGVVVHGRPLPDNALEGTVARPVATSSRASNRGKKRTGRALSDHHRGTIQTWVPKVLHAGRVSRFAENGNRVGVILNEDGKSSGPFPNILSSSQEGQVNNLLVSSDKVCGGAPLVSGANKTNCELGQGSRGPGGLKEMSSGLGLINIECVGGNGELNVSRGSNCLNPSGPHLALEPPMNNGLKLNEFSSDKLEPNGVGGLGHLEFGGINLSPPRGNFQDNIGGPQLVNSKGKEAENDVEEKKALSHFFKAQEESLYDLKHFGKLDLYEIKQLGGYIGVPLSSETNERTTPFKKRKFEGSASLCSRPHKLVRTYHGVVRDFPWDTKRKIHEARAVGDDLSEEPSEEPSEEKEEKVRIYAGGLGESVTADELSRLFQLTGGVVDSVDFVRTKGRSLAYVDFLPSSPKSLSNLFAKYNGCA</sequence>
<keyword evidence="1" id="KW-0479">Metal-binding</keyword>
<dbReference type="GO" id="GO:0003676">
    <property type="term" value="F:nucleic acid binding"/>
    <property type="evidence" value="ECO:0007669"/>
    <property type="project" value="InterPro"/>
</dbReference>
<dbReference type="Proteomes" id="UP000583929">
    <property type="component" value="Unassembled WGS sequence"/>
</dbReference>
<evidence type="ECO:0000256" key="1">
    <source>
        <dbReference type="PROSITE-ProRule" id="PRU00047"/>
    </source>
</evidence>
<protein>
    <recommendedName>
        <fullName evidence="3">CCHC-type domain-containing protein</fullName>
    </recommendedName>
</protein>
<dbReference type="Pfam" id="PF14392">
    <property type="entry name" value="zf-CCHC_4"/>
    <property type="match status" value="1"/>
</dbReference>
<dbReference type="InterPro" id="IPR025558">
    <property type="entry name" value="DUF4283"/>
</dbReference>
<comment type="caution">
    <text evidence="4">The sequence shown here is derived from an EMBL/GenBank/DDBJ whole genome shotgun (WGS) entry which is preliminary data.</text>
</comment>
<dbReference type="PROSITE" id="PS50158">
    <property type="entry name" value="ZF_CCHC"/>
    <property type="match status" value="1"/>
</dbReference>
<keyword evidence="1" id="KW-0862">Zinc</keyword>
<dbReference type="InterPro" id="IPR040256">
    <property type="entry name" value="At4g02000-like"/>
</dbReference>
<dbReference type="EMBL" id="JAATIQ010000053">
    <property type="protein sequence ID" value="KAF4392523.1"/>
    <property type="molecule type" value="Genomic_DNA"/>
</dbReference>
<dbReference type="SUPFAM" id="SSF54928">
    <property type="entry name" value="RNA-binding domain, RBD"/>
    <property type="match status" value="1"/>
</dbReference>
<organism evidence="4 5">
    <name type="scientific">Cannabis sativa</name>
    <name type="common">Hemp</name>
    <name type="synonym">Marijuana</name>
    <dbReference type="NCBI Taxonomy" id="3483"/>
    <lineage>
        <taxon>Eukaryota</taxon>
        <taxon>Viridiplantae</taxon>
        <taxon>Streptophyta</taxon>
        <taxon>Embryophyta</taxon>
        <taxon>Tracheophyta</taxon>
        <taxon>Spermatophyta</taxon>
        <taxon>Magnoliopsida</taxon>
        <taxon>eudicotyledons</taxon>
        <taxon>Gunneridae</taxon>
        <taxon>Pentapetalae</taxon>
        <taxon>rosids</taxon>
        <taxon>fabids</taxon>
        <taxon>Rosales</taxon>
        <taxon>Cannabaceae</taxon>
        <taxon>Cannabis</taxon>
    </lineage>
</organism>
<evidence type="ECO:0000259" key="3">
    <source>
        <dbReference type="PROSITE" id="PS50158"/>
    </source>
</evidence>
<dbReference type="InterPro" id="IPR025836">
    <property type="entry name" value="Zn_knuckle_CX2CX4HX4C"/>
</dbReference>
<dbReference type="InterPro" id="IPR035979">
    <property type="entry name" value="RBD_domain_sf"/>
</dbReference>
<dbReference type="Pfam" id="PF14111">
    <property type="entry name" value="DUF4283"/>
    <property type="match status" value="1"/>
</dbReference>
<evidence type="ECO:0000313" key="5">
    <source>
        <dbReference type="Proteomes" id="UP000583929"/>
    </source>
</evidence>
<name>A0A7J6HB56_CANSA</name>
<accession>A0A7J6HB56</accession>
<feature type="region of interest" description="Disordered" evidence="2">
    <location>
        <begin position="240"/>
        <end position="260"/>
    </location>
</feature>
<dbReference type="AlphaFoldDB" id="A0A7J6HB56"/>
<evidence type="ECO:0000313" key="4">
    <source>
        <dbReference type="EMBL" id="KAF4392523.1"/>
    </source>
</evidence>
<keyword evidence="1" id="KW-0863">Zinc-finger</keyword>